<sequence>MGFPTICSEFTLPEPILRVLSILGRLGLSDFLQPDIVWPEENPPRRTSSESATPTRRKSLPVVKFEELVGGEPPENCAVCLYEYEGGEEIRWLKNCRHVFHRECLDRWMDHDQDTCPLCRTPIFNNKFDGKKFWE</sequence>
<dbReference type="InterPro" id="IPR001841">
    <property type="entry name" value="Znf_RING"/>
</dbReference>
<dbReference type="Pfam" id="PF13639">
    <property type="entry name" value="zf-RING_2"/>
    <property type="match status" value="1"/>
</dbReference>
<protein>
    <recommendedName>
        <fullName evidence="6">RING-type domain-containing protein</fullName>
    </recommendedName>
</protein>
<accession>A0ABR2RYD6</accession>
<dbReference type="EMBL" id="JBBPBN010000019">
    <property type="protein sequence ID" value="KAK9017855.1"/>
    <property type="molecule type" value="Genomic_DNA"/>
</dbReference>
<dbReference type="Gene3D" id="3.30.40.10">
    <property type="entry name" value="Zinc/RING finger domain, C3HC4 (zinc finger)"/>
    <property type="match status" value="1"/>
</dbReference>
<dbReference type="Proteomes" id="UP001396334">
    <property type="component" value="Unassembled WGS sequence"/>
</dbReference>
<evidence type="ECO:0000313" key="7">
    <source>
        <dbReference type="EMBL" id="KAK9017855.1"/>
    </source>
</evidence>
<dbReference type="SUPFAM" id="SSF57850">
    <property type="entry name" value="RING/U-box"/>
    <property type="match status" value="1"/>
</dbReference>
<keyword evidence="1" id="KW-0479">Metal-binding</keyword>
<feature type="region of interest" description="Disordered" evidence="5">
    <location>
        <begin position="39"/>
        <end position="58"/>
    </location>
</feature>
<evidence type="ECO:0000313" key="8">
    <source>
        <dbReference type="Proteomes" id="UP001396334"/>
    </source>
</evidence>
<reference evidence="7 8" key="1">
    <citation type="journal article" date="2024" name="G3 (Bethesda)">
        <title>Genome assembly of Hibiscus sabdariffa L. provides insights into metabolisms of medicinal natural products.</title>
        <authorList>
            <person name="Kim T."/>
        </authorList>
    </citation>
    <scope>NUCLEOTIDE SEQUENCE [LARGE SCALE GENOMIC DNA]</scope>
    <source>
        <strain evidence="7">TK-2024</strain>
        <tissue evidence="7">Old leaves</tissue>
    </source>
</reference>
<organism evidence="7 8">
    <name type="scientific">Hibiscus sabdariffa</name>
    <name type="common">roselle</name>
    <dbReference type="NCBI Taxonomy" id="183260"/>
    <lineage>
        <taxon>Eukaryota</taxon>
        <taxon>Viridiplantae</taxon>
        <taxon>Streptophyta</taxon>
        <taxon>Embryophyta</taxon>
        <taxon>Tracheophyta</taxon>
        <taxon>Spermatophyta</taxon>
        <taxon>Magnoliopsida</taxon>
        <taxon>eudicotyledons</taxon>
        <taxon>Gunneridae</taxon>
        <taxon>Pentapetalae</taxon>
        <taxon>rosids</taxon>
        <taxon>malvids</taxon>
        <taxon>Malvales</taxon>
        <taxon>Malvaceae</taxon>
        <taxon>Malvoideae</taxon>
        <taxon>Hibiscus</taxon>
    </lineage>
</organism>
<evidence type="ECO:0000259" key="6">
    <source>
        <dbReference type="PROSITE" id="PS50089"/>
    </source>
</evidence>
<dbReference type="InterPro" id="IPR013083">
    <property type="entry name" value="Znf_RING/FYVE/PHD"/>
</dbReference>
<evidence type="ECO:0000256" key="2">
    <source>
        <dbReference type="ARBA" id="ARBA00022771"/>
    </source>
</evidence>
<dbReference type="PANTHER" id="PTHR45969">
    <property type="entry name" value="RING ZINC FINGER PROTEIN-RELATED"/>
    <property type="match status" value="1"/>
</dbReference>
<evidence type="ECO:0000256" key="1">
    <source>
        <dbReference type="ARBA" id="ARBA00022723"/>
    </source>
</evidence>
<dbReference type="PROSITE" id="PS50089">
    <property type="entry name" value="ZF_RING_2"/>
    <property type="match status" value="1"/>
</dbReference>
<feature type="domain" description="RING-type" evidence="6">
    <location>
        <begin position="77"/>
        <end position="120"/>
    </location>
</feature>
<dbReference type="SMART" id="SM00184">
    <property type="entry name" value="RING"/>
    <property type="match status" value="1"/>
</dbReference>
<keyword evidence="8" id="KW-1185">Reference proteome</keyword>
<proteinExistence type="predicted"/>
<keyword evidence="3" id="KW-0862">Zinc</keyword>
<name>A0ABR2RYD6_9ROSI</name>
<evidence type="ECO:0000256" key="5">
    <source>
        <dbReference type="SAM" id="MobiDB-lite"/>
    </source>
</evidence>
<comment type="caution">
    <text evidence="7">The sequence shown here is derived from an EMBL/GenBank/DDBJ whole genome shotgun (WGS) entry which is preliminary data.</text>
</comment>
<dbReference type="PANTHER" id="PTHR45969:SF10">
    <property type="entry name" value="BRASSINOSTEROID-RESPONSIVE RING PROTEIN 1"/>
    <property type="match status" value="1"/>
</dbReference>
<gene>
    <name evidence="7" type="ORF">V6N11_000856</name>
</gene>
<evidence type="ECO:0000256" key="3">
    <source>
        <dbReference type="ARBA" id="ARBA00022833"/>
    </source>
</evidence>
<dbReference type="InterPro" id="IPR011016">
    <property type="entry name" value="Znf_RING-CH"/>
</dbReference>
<evidence type="ECO:0000256" key="4">
    <source>
        <dbReference type="PROSITE-ProRule" id="PRU00175"/>
    </source>
</evidence>
<keyword evidence="2 4" id="KW-0863">Zinc-finger</keyword>
<dbReference type="SMART" id="SM00744">
    <property type="entry name" value="RINGv"/>
    <property type="match status" value="1"/>
</dbReference>